<keyword evidence="2" id="KW-0378">Hydrolase</keyword>
<dbReference type="GO" id="GO:0009245">
    <property type="term" value="P:lipid A biosynthetic process"/>
    <property type="evidence" value="ECO:0007669"/>
    <property type="project" value="TreeGrafter"/>
</dbReference>
<proteinExistence type="predicted"/>
<protein>
    <submittedName>
        <fullName evidence="4">Ser/Thr protein phosphatase family protein</fullName>
    </submittedName>
</protein>
<dbReference type="GO" id="GO:0008758">
    <property type="term" value="F:UDP-2,3-diacylglucosamine hydrolase activity"/>
    <property type="evidence" value="ECO:0007669"/>
    <property type="project" value="TreeGrafter"/>
</dbReference>
<name>A0A0C1ZWN5_9BACT</name>
<dbReference type="Proteomes" id="UP000031599">
    <property type="component" value="Unassembled WGS sequence"/>
</dbReference>
<dbReference type="InterPro" id="IPR004843">
    <property type="entry name" value="Calcineurin-like_PHP"/>
</dbReference>
<evidence type="ECO:0000313" key="5">
    <source>
        <dbReference type="Proteomes" id="UP000031599"/>
    </source>
</evidence>
<dbReference type="PANTHER" id="PTHR31302">
    <property type="entry name" value="TRANSMEMBRANE PROTEIN WITH METALLOPHOSPHOESTERASE DOMAIN-RELATED"/>
    <property type="match status" value="1"/>
</dbReference>
<comment type="caution">
    <text evidence="4">The sequence shown here is derived from an EMBL/GenBank/DDBJ whole genome shotgun (WGS) entry which is preliminary data.</text>
</comment>
<dbReference type="GO" id="GO:0016020">
    <property type="term" value="C:membrane"/>
    <property type="evidence" value="ECO:0007669"/>
    <property type="project" value="GOC"/>
</dbReference>
<dbReference type="InterPro" id="IPR029052">
    <property type="entry name" value="Metallo-depent_PP-like"/>
</dbReference>
<accession>A0A0C1ZWN5</accession>
<reference evidence="4 5" key="1">
    <citation type="submission" date="2014-12" db="EMBL/GenBank/DDBJ databases">
        <title>Genome assembly of Enhygromyxa salina DSM 15201.</title>
        <authorList>
            <person name="Sharma G."/>
            <person name="Subramanian S."/>
        </authorList>
    </citation>
    <scope>NUCLEOTIDE SEQUENCE [LARGE SCALE GENOMIC DNA]</scope>
    <source>
        <strain evidence="4 5">DSM 15201</strain>
    </source>
</reference>
<dbReference type="RefSeq" id="WP_052551629.1">
    <property type="nucleotide sequence ID" value="NZ_JMCC02000053.1"/>
</dbReference>
<evidence type="ECO:0000259" key="3">
    <source>
        <dbReference type="Pfam" id="PF00149"/>
    </source>
</evidence>
<gene>
    <name evidence="4" type="ORF">DB30_05585</name>
</gene>
<dbReference type="GO" id="GO:0046872">
    <property type="term" value="F:metal ion binding"/>
    <property type="evidence" value="ECO:0007669"/>
    <property type="project" value="UniProtKB-KW"/>
</dbReference>
<dbReference type="InterPro" id="IPR051158">
    <property type="entry name" value="Metallophosphoesterase_sf"/>
</dbReference>
<evidence type="ECO:0000313" key="4">
    <source>
        <dbReference type="EMBL" id="KIG15468.1"/>
    </source>
</evidence>
<feature type="domain" description="Calcineurin-like phosphoesterase" evidence="3">
    <location>
        <begin position="55"/>
        <end position="214"/>
    </location>
</feature>
<evidence type="ECO:0000256" key="1">
    <source>
        <dbReference type="ARBA" id="ARBA00022723"/>
    </source>
</evidence>
<evidence type="ECO:0000256" key="2">
    <source>
        <dbReference type="ARBA" id="ARBA00022801"/>
    </source>
</evidence>
<keyword evidence="1" id="KW-0479">Metal-binding</keyword>
<dbReference type="Gene3D" id="3.60.21.10">
    <property type="match status" value="1"/>
</dbReference>
<dbReference type="SUPFAM" id="SSF56300">
    <property type="entry name" value="Metallo-dependent phosphatases"/>
    <property type="match status" value="1"/>
</dbReference>
<organism evidence="4 5">
    <name type="scientific">Enhygromyxa salina</name>
    <dbReference type="NCBI Taxonomy" id="215803"/>
    <lineage>
        <taxon>Bacteria</taxon>
        <taxon>Pseudomonadati</taxon>
        <taxon>Myxococcota</taxon>
        <taxon>Polyangia</taxon>
        <taxon>Nannocystales</taxon>
        <taxon>Nannocystaceae</taxon>
        <taxon>Enhygromyxa</taxon>
    </lineage>
</organism>
<dbReference type="EMBL" id="JMCC02000053">
    <property type="protein sequence ID" value="KIG15468.1"/>
    <property type="molecule type" value="Genomic_DNA"/>
</dbReference>
<dbReference type="AlphaFoldDB" id="A0A0C1ZWN5"/>
<dbReference type="PANTHER" id="PTHR31302:SF31">
    <property type="entry name" value="PHOSPHODIESTERASE YAEI"/>
    <property type="match status" value="1"/>
</dbReference>
<dbReference type="Pfam" id="PF00149">
    <property type="entry name" value="Metallophos"/>
    <property type="match status" value="1"/>
</dbReference>
<sequence>MKLGRHLSRRKLLTAAGIGAALVGVDALGIEPRWLQVTRHDVPIPSLPSALEGFVIAQITDAHLTALGQLETQLLAELRRASPQLVVLTGDLIDDSSQFGLLAELCAEIAKLGTRVVATLGNWEHWGHLPRAKLARTYAKASAQLLVDEWHPYDRSLSLYATDDSTGGHPAPLSPRPHAEAIALLLTHSPAFVDEHPPPGERSFDLCLAGHTHGGQINAGPFAPVVPPGSGRFVAGWYDTQLGPLYVSKGTGTSLVPARFCCRPELPLFRLRRA</sequence>